<dbReference type="InterPro" id="IPR041698">
    <property type="entry name" value="Methyltransf_25"/>
</dbReference>
<dbReference type="SUPFAM" id="SSF53335">
    <property type="entry name" value="S-adenosyl-L-methionine-dependent methyltransferases"/>
    <property type="match status" value="1"/>
</dbReference>
<dbReference type="Gene3D" id="3.40.50.150">
    <property type="entry name" value="Vaccinia Virus protein VP39"/>
    <property type="match status" value="1"/>
</dbReference>
<accession>A0A168L4Z0</accession>
<evidence type="ECO:0000259" key="1">
    <source>
        <dbReference type="Pfam" id="PF13649"/>
    </source>
</evidence>
<sequence>MTIATYAKKVLSNGVRTFHDPARIKYLLPTDSEERRRLVRQHKAITTTLNGLFSAPITKQLENGITVLDAGCGPGCWSIDMAVKYKNSQFHGVDILGTQFPQEKDMPTNTRFVVGNLADNIPYPDNTFDFIYQRLLYFAFTKEQWIQNLKELHRALKPGGCVELIEYDHRKMIRYGPSFRKQLEAIEKYQVSRGMYPYVNDDLCRLLKNAGFSETTKSVKQQAFCSPEKTSNSIEYTGDAILCAYESLRLGLSEFVPEWRNASAYKRHLQDCRREALANSAQLYCTIHVARK</sequence>
<dbReference type="GO" id="GO:0008168">
    <property type="term" value="F:methyltransferase activity"/>
    <property type="evidence" value="ECO:0007669"/>
    <property type="project" value="TreeGrafter"/>
</dbReference>
<dbReference type="InterPro" id="IPR029063">
    <property type="entry name" value="SAM-dependent_MTases_sf"/>
</dbReference>
<dbReference type="Pfam" id="PF13649">
    <property type="entry name" value="Methyltransf_25"/>
    <property type="match status" value="1"/>
</dbReference>
<proteinExistence type="predicted"/>
<protein>
    <recommendedName>
        <fullName evidence="1">Methyltransferase domain-containing protein</fullName>
    </recommendedName>
</protein>
<dbReference type="Proteomes" id="UP000077051">
    <property type="component" value="Unassembled WGS sequence"/>
</dbReference>
<name>A0A168L4Z0_MUCCL</name>
<dbReference type="EMBL" id="AMYB01000004">
    <property type="protein sequence ID" value="OAD03117.1"/>
    <property type="molecule type" value="Genomic_DNA"/>
</dbReference>
<comment type="caution">
    <text evidence="2">The sequence shown here is derived from an EMBL/GenBank/DDBJ whole genome shotgun (WGS) entry which is preliminary data.</text>
</comment>
<dbReference type="AlphaFoldDB" id="A0A168L4Z0"/>
<feature type="domain" description="Methyltransferase" evidence="1">
    <location>
        <begin position="67"/>
        <end position="160"/>
    </location>
</feature>
<reference evidence="2 3" key="1">
    <citation type="submission" date="2015-06" db="EMBL/GenBank/DDBJ databases">
        <title>Expansion of signal transduction pathways in fungi by whole-genome duplication.</title>
        <authorList>
            <consortium name="DOE Joint Genome Institute"/>
            <person name="Corrochano L.M."/>
            <person name="Kuo A."/>
            <person name="Marcet-Houben M."/>
            <person name="Polaino S."/>
            <person name="Salamov A."/>
            <person name="Villalobos J.M."/>
            <person name="Alvarez M.I."/>
            <person name="Avalos J."/>
            <person name="Benito E.P."/>
            <person name="Benoit I."/>
            <person name="Burger G."/>
            <person name="Camino L.P."/>
            <person name="Canovas D."/>
            <person name="Cerda-Olmedo E."/>
            <person name="Cheng J.-F."/>
            <person name="Dominguez A."/>
            <person name="Elias M."/>
            <person name="Eslava A.P."/>
            <person name="Glaser F."/>
            <person name="Grimwood J."/>
            <person name="Gutierrez G."/>
            <person name="Heitman J."/>
            <person name="Henrissat B."/>
            <person name="Iturriaga E.A."/>
            <person name="Lang B.F."/>
            <person name="Lavin J.L."/>
            <person name="Lee S."/>
            <person name="Li W."/>
            <person name="Lindquist E."/>
            <person name="Lopez-Garcia S."/>
            <person name="Luque E.M."/>
            <person name="Marcos A.T."/>
            <person name="Martin J."/>
            <person name="Mccluskey K."/>
            <person name="Medina H.R."/>
            <person name="Miralles-Duran A."/>
            <person name="Miyazaki A."/>
            <person name="Munoz-Torres E."/>
            <person name="Oguiza J.A."/>
            <person name="Ohm R."/>
            <person name="Olmedo M."/>
            <person name="Orejas M."/>
            <person name="Ortiz-Castellanos L."/>
            <person name="Pisabarro A.G."/>
            <person name="Rodriguez-Romero J."/>
            <person name="Ruiz-Herrera J."/>
            <person name="Ruiz-Vazquez R."/>
            <person name="Sanz C."/>
            <person name="Schackwitz W."/>
            <person name="Schmutz J."/>
            <person name="Shahriari M."/>
            <person name="Shelest E."/>
            <person name="Silva-Franco F."/>
            <person name="Soanes D."/>
            <person name="Syed K."/>
            <person name="Tagua V.G."/>
            <person name="Talbot N.J."/>
            <person name="Thon M."/>
            <person name="De Vries R.P."/>
            <person name="Wiebenga A."/>
            <person name="Yadav J.S."/>
            <person name="Braun E.L."/>
            <person name="Baker S."/>
            <person name="Garre V."/>
            <person name="Horwitz B."/>
            <person name="Torres-Martinez S."/>
            <person name="Idnurm A."/>
            <person name="Herrera-Estrella A."/>
            <person name="Gabaldon T."/>
            <person name="Grigoriev I.V."/>
        </authorList>
    </citation>
    <scope>NUCLEOTIDE SEQUENCE [LARGE SCALE GENOMIC DNA]</scope>
    <source>
        <strain evidence="2 3">CBS 277.49</strain>
    </source>
</reference>
<dbReference type="VEuPathDB" id="FungiDB:MUCCIDRAFT_109969"/>
<dbReference type="PANTHER" id="PTHR43591:SF24">
    <property type="entry name" value="2-METHOXY-6-POLYPRENYL-1,4-BENZOQUINOL METHYLASE, MITOCHONDRIAL"/>
    <property type="match status" value="1"/>
</dbReference>
<organism evidence="2 3">
    <name type="scientific">Mucor lusitanicus CBS 277.49</name>
    <dbReference type="NCBI Taxonomy" id="747725"/>
    <lineage>
        <taxon>Eukaryota</taxon>
        <taxon>Fungi</taxon>
        <taxon>Fungi incertae sedis</taxon>
        <taxon>Mucoromycota</taxon>
        <taxon>Mucoromycotina</taxon>
        <taxon>Mucoromycetes</taxon>
        <taxon>Mucorales</taxon>
        <taxon>Mucorineae</taxon>
        <taxon>Mucoraceae</taxon>
        <taxon>Mucor</taxon>
    </lineage>
</organism>
<dbReference type="PANTHER" id="PTHR43591">
    <property type="entry name" value="METHYLTRANSFERASE"/>
    <property type="match status" value="1"/>
</dbReference>
<dbReference type="OrthoDB" id="2013972at2759"/>
<evidence type="ECO:0000313" key="3">
    <source>
        <dbReference type="Proteomes" id="UP000077051"/>
    </source>
</evidence>
<dbReference type="STRING" id="747725.A0A168L4Z0"/>
<evidence type="ECO:0000313" key="2">
    <source>
        <dbReference type="EMBL" id="OAD03117.1"/>
    </source>
</evidence>
<dbReference type="CDD" id="cd02440">
    <property type="entry name" value="AdoMet_MTases"/>
    <property type="match status" value="1"/>
</dbReference>
<gene>
    <name evidence="2" type="ORF">MUCCIDRAFT_109969</name>
</gene>
<keyword evidence="3" id="KW-1185">Reference proteome</keyword>